<feature type="compositionally biased region" description="Low complexity" evidence="3">
    <location>
        <begin position="18"/>
        <end position="29"/>
    </location>
</feature>
<feature type="region of interest" description="Disordered" evidence="3">
    <location>
        <begin position="1"/>
        <end position="29"/>
    </location>
</feature>
<dbReference type="PROSITE" id="PS50011">
    <property type="entry name" value="PROTEIN_KINASE_DOM"/>
    <property type="match status" value="1"/>
</dbReference>
<accession>A0A163JIB7</accession>
<evidence type="ECO:0000313" key="6">
    <source>
        <dbReference type="Proteomes" id="UP000078561"/>
    </source>
</evidence>
<feature type="compositionally biased region" description="Polar residues" evidence="3">
    <location>
        <begin position="1"/>
        <end position="17"/>
    </location>
</feature>
<dbReference type="GO" id="GO:0005524">
    <property type="term" value="F:ATP binding"/>
    <property type="evidence" value="ECO:0007669"/>
    <property type="project" value="UniProtKB-UniRule"/>
</dbReference>
<dbReference type="GO" id="GO:0043539">
    <property type="term" value="F:protein serine/threonine kinase activator activity"/>
    <property type="evidence" value="ECO:0007669"/>
    <property type="project" value="InterPro"/>
</dbReference>
<feature type="compositionally biased region" description="Polar residues" evidence="3">
    <location>
        <begin position="564"/>
        <end position="584"/>
    </location>
</feature>
<dbReference type="InterPro" id="IPR000719">
    <property type="entry name" value="Prot_kinase_dom"/>
</dbReference>
<evidence type="ECO:0000256" key="2">
    <source>
        <dbReference type="PROSITE-ProRule" id="PRU10141"/>
    </source>
</evidence>
<evidence type="ECO:0000313" key="5">
    <source>
        <dbReference type="EMBL" id="SAL99593.1"/>
    </source>
</evidence>
<feature type="region of interest" description="Disordered" evidence="3">
    <location>
        <begin position="434"/>
        <end position="462"/>
    </location>
</feature>
<dbReference type="GO" id="GO:0004672">
    <property type="term" value="F:protein kinase activity"/>
    <property type="evidence" value="ECO:0007669"/>
    <property type="project" value="InterPro"/>
</dbReference>
<protein>
    <recommendedName>
        <fullName evidence="4">Protein kinase domain-containing protein</fullName>
    </recommendedName>
</protein>
<feature type="compositionally biased region" description="Polar residues" evidence="3">
    <location>
        <begin position="687"/>
        <end position="698"/>
    </location>
</feature>
<feature type="domain" description="Protein kinase" evidence="4">
    <location>
        <begin position="105"/>
        <end position="375"/>
    </location>
</feature>
<dbReference type="InterPro" id="IPR011009">
    <property type="entry name" value="Kinase-like_dom_sf"/>
</dbReference>
<dbReference type="PROSITE" id="PS00107">
    <property type="entry name" value="PROTEIN_KINASE_ATP"/>
    <property type="match status" value="1"/>
</dbReference>
<dbReference type="Proteomes" id="UP000078561">
    <property type="component" value="Unassembled WGS sequence"/>
</dbReference>
<dbReference type="FunFam" id="1.10.510.10:FF:000947">
    <property type="entry name" value="serine/threonine-protein kinase OSR1"/>
    <property type="match status" value="1"/>
</dbReference>
<evidence type="ECO:0000259" key="4">
    <source>
        <dbReference type="PROSITE" id="PS50011"/>
    </source>
</evidence>
<evidence type="ECO:0000256" key="1">
    <source>
        <dbReference type="ARBA" id="ARBA00008874"/>
    </source>
</evidence>
<keyword evidence="2" id="KW-0547">Nucleotide-binding</keyword>
<feature type="region of interest" description="Disordered" evidence="3">
    <location>
        <begin position="467"/>
        <end position="486"/>
    </location>
</feature>
<feature type="compositionally biased region" description="Pro residues" evidence="3">
    <location>
        <begin position="634"/>
        <end position="643"/>
    </location>
</feature>
<dbReference type="SMART" id="SM00220">
    <property type="entry name" value="S_TKc"/>
    <property type="match status" value="1"/>
</dbReference>
<dbReference type="InParanoid" id="A0A163JIB7"/>
<organism evidence="5">
    <name type="scientific">Absidia glauca</name>
    <name type="common">Pin mould</name>
    <dbReference type="NCBI Taxonomy" id="4829"/>
    <lineage>
        <taxon>Eukaryota</taxon>
        <taxon>Fungi</taxon>
        <taxon>Fungi incertae sedis</taxon>
        <taxon>Mucoromycota</taxon>
        <taxon>Mucoromycotina</taxon>
        <taxon>Mucoromycetes</taxon>
        <taxon>Mucorales</taxon>
        <taxon>Cunninghamellaceae</taxon>
        <taxon>Absidia</taxon>
    </lineage>
</organism>
<comment type="similarity">
    <text evidence="1">Belongs to the protein kinase superfamily. STE Ser/Thr protein kinase family. STE20 subfamily.</text>
</comment>
<evidence type="ECO:0000256" key="3">
    <source>
        <dbReference type="SAM" id="MobiDB-lite"/>
    </source>
</evidence>
<dbReference type="PANTHER" id="PTHR48014:SF21">
    <property type="entry name" value="SERINE_THREONINE-PROTEIN KINASE FRAY2"/>
    <property type="match status" value="1"/>
</dbReference>
<name>A0A163JIB7_ABSGL</name>
<dbReference type="STRING" id="4829.A0A163JIB7"/>
<sequence length="836" mass="91993">MINQTPSVLLTSSDEPQASSLSRRPSSARSILVTSNNKSIGGGDVYSGFKTMAMGQPDISTPTSPIPSQLQSELPVFNNVEDFEMHQPIGKYQWCINVLHGLDTNPLRYLLGYGSSAIVYSALYKPTNKIVAVKIIDLDMFERNQIDELRVSIDSPTTKRETALMALSKHPNVLRVYGSFVNGSKLYIVTPYSAGGSCLDIMKTGFPNGFDEISIATILKQALEGIAYFHKNGHIHRDVKAGNLLMDDDGTVLLADFGVSSSLMETGERGKRKTFVGTPCWMAPEVMEQAGYDYKADIWSFGITSIELATGHAPYAKLPPLKVLMMTLSNDPPTIDREATEYKYSKLFKDMIDSCMVKDPEKRPTAEKLLQHPFFKQSKRKDYLVKSILQDITPLDQRPRRKISQRQITITKTDEWDFDNDDTMDDIRDTHSIIPTLDSTSDSAYPPQQRQQQQQQHTPKRHISFGDVVVRNPPQPSAMASSSAATTTAATTMTTVTSDQLSSTKQQPKKSRFVIEETSYGDHPGSMLTNSSMRSLSPSALSDLADAKDDQLDGEVTKVGRFHINQSASRQPSSGDTTHSYTDSMSDDRNSQDTTGDRKSRFEVLGHSPQSSTSIMPYQGVPLSRENSNHGPLAPIPLQPPQPSALSREGSARARSPLAERELDNQSTGESRKIGRFQLTTGGGNGTETSRFASTTDGSHTYDSSHSMSASSSTTSPSSSLLRGQLFRTNTGTPQDTSPSTPLLNQLEELLRYNDAQRQLIQDMYSAAGLCKLKPSSSHPLKSTNTAGEKPSSDDLPATVAYLEQLVFASTKENQVLQKENDSLRRELYALRGSNT</sequence>
<dbReference type="FunCoup" id="A0A163JIB7">
    <property type="interactions" value="545"/>
</dbReference>
<feature type="region of interest" description="Disordered" evidence="3">
    <location>
        <begin position="562"/>
        <end position="721"/>
    </location>
</feature>
<feature type="compositionally biased region" description="Basic and acidic residues" evidence="3">
    <location>
        <begin position="586"/>
        <end position="604"/>
    </location>
</feature>
<dbReference type="Pfam" id="PF00069">
    <property type="entry name" value="Pkinase"/>
    <property type="match status" value="1"/>
</dbReference>
<dbReference type="AlphaFoldDB" id="A0A163JIB7"/>
<dbReference type="Gene3D" id="1.10.510.10">
    <property type="entry name" value="Transferase(Phosphotransferase) domain 1"/>
    <property type="match status" value="1"/>
</dbReference>
<dbReference type="OrthoDB" id="248923at2759"/>
<dbReference type="PANTHER" id="PTHR48014">
    <property type="entry name" value="SERINE/THREONINE-PROTEIN KINASE FRAY2"/>
    <property type="match status" value="1"/>
</dbReference>
<gene>
    <name evidence="5" type="primary">ABSGL_05238.1 scaffold 6884</name>
</gene>
<keyword evidence="6" id="KW-1185">Reference proteome</keyword>
<keyword evidence="2" id="KW-0067">ATP-binding</keyword>
<feature type="binding site" evidence="2">
    <location>
        <position position="134"/>
    </location>
    <ligand>
        <name>ATP</name>
        <dbReference type="ChEBI" id="CHEBI:30616"/>
    </ligand>
</feature>
<feature type="compositionally biased region" description="Low complexity" evidence="3">
    <location>
        <begin position="477"/>
        <end position="486"/>
    </location>
</feature>
<dbReference type="InterPro" id="IPR047173">
    <property type="entry name" value="STRAD_A/B-like"/>
</dbReference>
<feature type="compositionally biased region" description="Low complexity" evidence="3">
    <location>
        <begin position="699"/>
        <end position="720"/>
    </location>
</feature>
<proteinExistence type="inferred from homology"/>
<dbReference type="InterPro" id="IPR017441">
    <property type="entry name" value="Protein_kinase_ATP_BS"/>
</dbReference>
<reference evidence="5" key="1">
    <citation type="submission" date="2016-04" db="EMBL/GenBank/DDBJ databases">
        <authorList>
            <person name="Evans L.H."/>
            <person name="Alamgir A."/>
            <person name="Owens N."/>
            <person name="Weber N.D."/>
            <person name="Virtaneva K."/>
            <person name="Barbian K."/>
            <person name="Babar A."/>
            <person name="Rosenke K."/>
        </authorList>
    </citation>
    <scope>NUCLEOTIDE SEQUENCE [LARGE SCALE GENOMIC DNA]</scope>
    <source>
        <strain evidence="5">CBS 101.48</strain>
    </source>
</reference>
<dbReference type="EMBL" id="LT552933">
    <property type="protein sequence ID" value="SAL99593.1"/>
    <property type="molecule type" value="Genomic_DNA"/>
</dbReference>
<dbReference type="OMA" id="RTSMHER"/>
<dbReference type="SUPFAM" id="SSF56112">
    <property type="entry name" value="Protein kinase-like (PK-like)"/>
    <property type="match status" value="1"/>
</dbReference>
<feature type="region of interest" description="Disordered" evidence="3">
    <location>
        <begin position="775"/>
        <end position="795"/>
    </location>
</feature>